<feature type="transmembrane region" description="Helical" evidence="1">
    <location>
        <begin position="6"/>
        <end position="23"/>
    </location>
</feature>
<gene>
    <name evidence="2" type="ORF">DFH07DRAFT_796517</name>
</gene>
<dbReference type="EMBL" id="JARJLG010000009">
    <property type="protein sequence ID" value="KAJ7777892.1"/>
    <property type="molecule type" value="Genomic_DNA"/>
</dbReference>
<sequence length="91" mass="10086">MRGWVWVLAQGVSFVCFCVLWGWRARERGRGFCVAGIYSSRDGSRCARQGRGRERGVCVAVGADAGQSAGCVLARAPLIQRRRFTYLLHGH</sequence>
<dbReference type="AlphaFoldDB" id="A0AAD7NVP3"/>
<reference evidence="2" key="1">
    <citation type="submission" date="2023-03" db="EMBL/GenBank/DDBJ databases">
        <title>Massive genome expansion in bonnet fungi (Mycena s.s.) driven by repeated elements and novel gene families across ecological guilds.</title>
        <authorList>
            <consortium name="Lawrence Berkeley National Laboratory"/>
            <person name="Harder C.B."/>
            <person name="Miyauchi S."/>
            <person name="Viragh M."/>
            <person name="Kuo A."/>
            <person name="Thoen E."/>
            <person name="Andreopoulos B."/>
            <person name="Lu D."/>
            <person name="Skrede I."/>
            <person name="Drula E."/>
            <person name="Henrissat B."/>
            <person name="Morin E."/>
            <person name="Kohler A."/>
            <person name="Barry K."/>
            <person name="LaButti K."/>
            <person name="Morin E."/>
            <person name="Salamov A."/>
            <person name="Lipzen A."/>
            <person name="Mereny Z."/>
            <person name="Hegedus B."/>
            <person name="Baldrian P."/>
            <person name="Stursova M."/>
            <person name="Weitz H."/>
            <person name="Taylor A."/>
            <person name="Grigoriev I.V."/>
            <person name="Nagy L.G."/>
            <person name="Martin F."/>
            <person name="Kauserud H."/>
        </authorList>
    </citation>
    <scope>NUCLEOTIDE SEQUENCE</scope>
    <source>
        <strain evidence="2">CBHHK188m</strain>
    </source>
</reference>
<evidence type="ECO:0000313" key="3">
    <source>
        <dbReference type="Proteomes" id="UP001215280"/>
    </source>
</evidence>
<accession>A0AAD7NVP3</accession>
<organism evidence="2 3">
    <name type="scientific">Mycena maculata</name>
    <dbReference type="NCBI Taxonomy" id="230809"/>
    <lineage>
        <taxon>Eukaryota</taxon>
        <taxon>Fungi</taxon>
        <taxon>Dikarya</taxon>
        <taxon>Basidiomycota</taxon>
        <taxon>Agaricomycotina</taxon>
        <taxon>Agaricomycetes</taxon>
        <taxon>Agaricomycetidae</taxon>
        <taxon>Agaricales</taxon>
        <taxon>Marasmiineae</taxon>
        <taxon>Mycenaceae</taxon>
        <taxon>Mycena</taxon>
    </lineage>
</organism>
<comment type="caution">
    <text evidence="2">The sequence shown here is derived from an EMBL/GenBank/DDBJ whole genome shotgun (WGS) entry which is preliminary data.</text>
</comment>
<proteinExistence type="predicted"/>
<evidence type="ECO:0000256" key="1">
    <source>
        <dbReference type="SAM" id="Phobius"/>
    </source>
</evidence>
<evidence type="ECO:0000313" key="2">
    <source>
        <dbReference type="EMBL" id="KAJ7777892.1"/>
    </source>
</evidence>
<keyword evidence="1" id="KW-1133">Transmembrane helix</keyword>
<dbReference type="Proteomes" id="UP001215280">
    <property type="component" value="Unassembled WGS sequence"/>
</dbReference>
<protein>
    <submittedName>
        <fullName evidence="2">Uncharacterized protein</fullName>
    </submittedName>
</protein>
<keyword evidence="1" id="KW-0472">Membrane</keyword>
<keyword evidence="1" id="KW-0812">Transmembrane</keyword>
<name>A0AAD7NVP3_9AGAR</name>
<keyword evidence="3" id="KW-1185">Reference proteome</keyword>